<dbReference type="Proteomes" id="UP001430701">
    <property type="component" value="Unassembled WGS sequence"/>
</dbReference>
<reference evidence="2" key="1">
    <citation type="submission" date="2021-11" db="EMBL/GenBank/DDBJ databases">
        <title>Genome sequence of Xylella taiwanensis PLS432.</title>
        <authorList>
            <person name="Weng L.-W."/>
            <person name="Su C.-C."/>
            <person name="Tsai C.-W."/>
            <person name="Kuo C.-H."/>
        </authorList>
    </citation>
    <scope>NUCLEOTIDE SEQUENCE</scope>
    <source>
        <strain evidence="2">PLS432</strain>
    </source>
</reference>
<dbReference type="NCBIfam" id="TIGR01644">
    <property type="entry name" value="phage_P2_V"/>
    <property type="match status" value="1"/>
</dbReference>
<gene>
    <name evidence="2" type="ORF">LPH55_08640</name>
</gene>
<feature type="domain" description="Gp5/Type VI secretion system Vgr protein OB-fold" evidence="1">
    <location>
        <begin position="2"/>
        <end position="37"/>
    </location>
</feature>
<evidence type="ECO:0000259" key="1">
    <source>
        <dbReference type="Pfam" id="PF04717"/>
    </source>
</evidence>
<dbReference type="Pfam" id="PF04717">
    <property type="entry name" value="Phage_base_V"/>
    <property type="match status" value="1"/>
</dbReference>
<dbReference type="InterPro" id="IPR013046">
    <property type="entry name" value="GpV/Gp45"/>
</dbReference>
<dbReference type="Gene3D" id="2.40.50.230">
    <property type="entry name" value="Gp5 N-terminal domain"/>
    <property type="match status" value="1"/>
</dbReference>
<evidence type="ECO:0000313" key="2">
    <source>
        <dbReference type="EMBL" id="MCD8473521.1"/>
    </source>
</evidence>
<proteinExistence type="predicted"/>
<dbReference type="RefSeq" id="WP_230428177.1">
    <property type="nucleotide sequence ID" value="NZ_CP053627.1"/>
</dbReference>
<sequence>MAALAGVDRSWWLPQLGEQVVALCPNGDSALGIVLPGNLYQDRFAVLGGTAHQAGVGGCGVWRRHQPHL</sequence>
<keyword evidence="3" id="KW-1185">Reference proteome</keyword>
<dbReference type="GeneID" id="93922824"/>
<dbReference type="EMBL" id="JAJPPU010000002">
    <property type="protein sequence ID" value="MCD8473521.1"/>
    <property type="molecule type" value="Genomic_DNA"/>
</dbReference>
<protein>
    <submittedName>
        <fullName evidence="2">Phage baseplate assembly protein V</fullName>
    </submittedName>
</protein>
<comment type="caution">
    <text evidence="2">The sequence shown here is derived from an EMBL/GenBank/DDBJ whole genome shotgun (WGS) entry which is preliminary data.</text>
</comment>
<accession>A0ABS8TWT0</accession>
<organism evidence="2 3">
    <name type="scientific">Xylella taiwanensis</name>
    <dbReference type="NCBI Taxonomy" id="1444770"/>
    <lineage>
        <taxon>Bacteria</taxon>
        <taxon>Pseudomonadati</taxon>
        <taxon>Pseudomonadota</taxon>
        <taxon>Gammaproteobacteria</taxon>
        <taxon>Lysobacterales</taxon>
        <taxon>Lysobacteraceae</taxon>
        <taxon>Xylella</taxon>
    </lineage>
</organism>
<dbReference type="InterPro" id="IPR037026">
    <property type="entry name" value="Vgr_OB-fold_dom_sf"/>
</dbReference>
<evidence type="ECO:0000313" key="3">
    <source>
        <dbReference type="Proteomes" id="UP001430701"/>
    </source>
</evidence>
<dbReference type="InterPro" id="IPR006531">
    <property type="entry name" value="Gp5/Vgr_OB"/>
</dbReference>
<name>A0ABS8TWT0_9GAMM</name>